<evidence type="ECO:0000256" key="3">
    <source>
        <dbReference type="ARBA" id="ARBA00022658"/>
    </source>
</evidence>
<dbReference type="PROSITE" id="PS50200">
    <property type="entry name" value="RA"/>
    <property type="match status" value="1"/>
</dbReference>
<dbReference type="SMART" id="SM00228">
    <property type="entry name" value="PDZ"/>
    <property type="match status" value="1"/>
</dbReference>
<evidence type="ECO:0000256" key="8">
    <source>
        <dbReference type="ARBA" id="ARBA00023242"/>
    </source>
</evidence>
<dbReference type="SMART" id="SM00147">
    <property type="entry name" value="RasGEF"/>
    <property type="match status" value="1"/>
</dbReference>
<reference evidence="17 18" key="1">
    <citation type="journal article" date="2014" name="Nat. Genet.">
        <title>Genome and transcriptome of the porcine whipworm Trichuris suis.</title>
        <authorList>
            <person name="Jex A.R."/>
            <person name="Nejsum P."/>
            <person name="Schwarz E.M."/>
            <person name="Hu L."/>
            <person name="Young N.D."/>
            <person name="Hall R.S."/>
            <person name="Korhonen P.K."/>
            <person name="Liao S."/>
            <person name="Thamsborg S."/>
            <person name="Xia J."/>
            <person name="Xu P."/>
            <person name="Wang S."/>
            <person name="Scheerlinck J.P."/>
            <person name="Hofmann A."/>
            <person name="Sternberg P.W."/>
            <person name="Wang J."/>
            <person name="Gasser R.B."/>
        </authorList>
    </citation>
    <scope>NUCLEOTIDE SEQUENCE [LARGE SCALE GENOMIC DNA]</scope>
    <source>
        <strain evidence="17">DCEP-RM93M</strain>
    </source>
</reference>
<dbReference type="Gene3D" id="1.20.870.10">
    <property type="entry name" value="Son of sevenless (SoS) protein Chain: S domain 1"/>
    <property type="match status" value="1"/>
</dbReference>
<dbReference type="Gene3D" id="2.60.120.10">
    <property type="entry name" value="Jelly Rolls"/>
    <property type="match status" value="2"/>
</dbReference>
<feature type="domain" description="N-terminal Ras-GEF" evidence="16">
    <location>
        <begin position="980"/>
        <end position="1099"/>
    </location>
</feature>
<dbReference type="PROSITE" id="PS50009">
    <property type="entry name" value="RASGEF_CAT"/>
    <property type="match status" value="1"/>
</dbReference>
<dbReference type="GO" id="GO:0005675">
    <property type="term" value="C:transcription factor TFIIH holo complex"/>
    <property type="evidence" value="ECO:0007669"/>
    <property type="project" value="TreeGrafter"/>
</dbReference>
<dbReference type="PROSITE" id="PS50106">
    <property type="entry name" value="PDZ"/>
    <property type="match status" value="1"/>
</dbReference>
<dbReference type="Pfam" id="PF18307">
    <property type="entry name" value="Tfb2_C"/>
    <property type="match status" value="1"/>
</dbReference>
<dbReference type="Proteomes" id="UP000030764">
    <property type="component" value="Unassembled WGS sequence"/>
</dbReference>
<keyword evidence="5 10" id="KW-0805">Transcription regulation</keyword>
<dbReference type="GO" id="GO:0007264">
    <property type="term" value="P:small GTPase-mediated signal transduction"/>
    <property type="evidence" value="ECO:0007669"/>
    <property type="project" value="InterPro"/>
</dbReference>
<dbReference type="PROSITE" id="PS50042">
    <property type="entry name" value="CNMP_BINDING_3"/>
    <property type="match status" value="1"/>
</dbReference>
<proteinExistence type="inferred from homology"/>
<keyword evidence="7 10" id="KW-0234">DNA repair</keyword>
<feature type="region of interest" description="Disordered" evidence="11">
    <location>
        <begin position="1200"/>
        <end position="1228"/>
    </location>
</feature>
<keyword evidence="6 10" id="KW-0804">Transcription</keyword>
<dbReference type="CDD" id="cd06224">
    <property type="entry name" value="REM"/>
    <property type="match status" value="1"/>
</dbReference>
<evidence type="ECO:0000259" key="14">
    <source>
        <dbReference type="PROSITE" id="PS50106"/>
    </source>
</evidence>
<keyword evidence="3 9" id="KW-0344">Guanine-nucleotide releasing factor</keyword>
<dbReference type="GO" id="GO:0003690">
    <property type="term" value="F:double-stranded DNA binding"/>
    <property type="evidence" value="ECO:0007669"/>
    <property type="project" value="TreeGrafter"/>
</dbReference>
<dbReference type="SUPFAM" id="SSF48366">
    <property type="entry name" value="Ras GEF"/>
    <property type="match status" value="1"/>
</dbReference>
<dbReference type="Pfam" id="PF00595">
    <property type="entry name" value="PDZ"/>
    <property type="match status" value="1"/>
</dbReference>
<dbReference type="Pfam" id="PF00617">
    <property type="entry name" value="RasGEF"/>
    <property type="match status" value="1"/>
</dbReference>
<dbReference type="InterPro" id="IPR036034">
    <property type="entry name" value="PDZ_sf"/>
</dbReference>
<dbReference type="InterPro" id="IPR018490">
    <property type="entry name" value="cNMP-bd_dom_sf"/>
</dbReference>
<feature type="domain" description="Cyclic nucleotide-binding" evidence="13">
    <location>
        <begin position="849"/>
        <end position="914"/>
    </location>
</feature>
<feature type="region of interest" description="Disordered" evidence="11">
    <location>
        <begin position="1976"/>
        <end position="1995"/>
    </location>
</feature>
<accession>A0A085LWU2</accession>
<evidence type="ECO:0000256" key="7">
    <source>
        <dbReference type="ARBA" id="ARBA00023204"/>
    </source>
</evidence>
<feature type="compositionally biased region" description="Polar residues" evidence="11">
    <location>
        <begin position="1985"/>
        <end position="1994"/>
    </location>
</feature>
<evidence type="ECO:0000256" key="1">
    <source>
        <dbReference type="ARBA" id="ARBA00004123"/>
    </source>
</evidence>
<feature type="region of interest" description="Disordered" evidence="11">
    <location>
        <begin position="1885"/>
        <end position="1922"/>
    </location>
</feature>
<dbReference type="InterPro" id="IPR040662">
    <property type="entry name" value="Tfb2_C"/>
</dbReference>
<dbReference type="Pfam" id="PF03849">
    <property type="entry name" value="Tfb2"/>
    <property type="match status" value="1"/>
</dbReference>
<keyword evidence="4 10" id="KW-0227">DNA damage</keyword>
<dbReference type="GO" id="GO:0005085">
    <property type="term" value="F:guanyl-nucleotide exchange factor activity"/>
    <property type="evidence" value="ECO:0007669"/>
    <property type="project" value="UniProtKB-KW"/>
</dbReference>
<protein>
    <recommendedName>
        <fullName evidence="10">General transcription factor IIH subunit 4</fullName>
    </recommendedName>
</protein>
<evidence type="ECO:0000256" key="9">
    <source>
        <dbReference type="PROSITE-ProRule" id="PRU00168"/>
    </source>
</evidence>
<dbReference type="CDD" id="cd00155">
    <property type="entry name" value="RasGEF"/>
    <property type="match status" value="1"/>
</dbReference>
<evidence type="ECO:0000256" key="11">
    <source>
        <dbReference type="SAM" id="MobiDB-lite"/>
    </source>
</evidence>
<keyword evidence="8 10" id="KW-0539">Nucleus</keyword>
<dbReference type="InterPro" id="IPR004598">
    <property type="entry name" value="TFIIH_p52/Tfb2"/>
</dbReference>
<feature type="domain" description="Ras-associating" evidence="15">
    <location>
        <begin position="1354"/>
        <end position="1443"/>
    </location>
</feature>
<dbReference type="SMART" id="SM00100">
    <property type="entry name" value="cNMP"/>
    <property type="match status" value="1"/>
</dbReference>
<feature type="region of interest" description="Disordered" evidence="11">
    <location>
        <begin position="1935"/>
        <end position="1971"/>
    </location>
</feature>
<dbReference type="InterPro" id="IPR001478">
    <property type="entry name" value="PDZ"/>
</dbReference>
<organism evidence="17 18">
    <name type="scientific">Trichuris suis</name>
    <name type="common">pig whipworm</name>
    <dbReference type="NCBI Taxonomy" id="68888"/>
    <lineage>
        <taxon>Eukaryota</taxon>
        <taxon>Metazoa</taxon>
        <taxon>Ecdysozoa</taxon>
        <taxon>Nematoda</taxon>
        <taxon>Enoplea</taxon>
        <taxon>Dorylaimia</taxon>
        <taxon>Trichinellida</taxon>
        <taxon>Trichuridae</taxon>
        <taxon>Trichuris</taxon>
    </lineage>
</organism>
<dbReference type="CDD" id="cd01785">
    <property type="entry name" value="RA_PDZ-GEF1"/>
    <property type="match status" value="1"/>
</dbReference>
<dbReference type="Pfam" id="PF00788">
    <property type="entry name" value="RA"/>
    <property type="match status" value="1"/>
</dbReference>
<keyword evidence="18" id="KW-1185">Reference proteome</keyword>
<comment type="similarity">
    <text evidence="2 10">Belongs to the TFB2 family.</text>
</comment>
<dbReference type="PANTHER" id="PTHR13152">
    <property type="entry name" value="TFIIH, POLYPEPTIDE 4"/>
    <property type="match status" value="1"/>
</dbReference>
<dbReference type="InterPro" id="IPR023578">
    <property type="entry name" value="Ras_GEF_dom_sf"/>
</dbReference>
<feature type="region of interest" description="Disordered" evidence="11">
    <location>
        <begin position="1827"/>
        <end position="1847"/>
    </location>
</feature>
<dbReference type="Gene3D" id="3.30.70.2610">
    <property type="match status" value="1"/>
</dbReference>
<gene>
    <name evidence="17" type="ORF">M513_09705</name>
</gene>
<dbReference type="SUPFAM" id="SSF51206">
    <property type="entry name" value="cAMP-binding domain-like"/>
    <property type="match status" value="2"/>
</dbReference>
<feature type="compositionally biased region" description="Low complexity" evidence="11">
    <location>
        <begin position="1885"/>
        <end position="1904"/>
    </location>
</feature>
<dbReference type="InterPro" id="IPR014710">
    <property type="entry name" value="RmlC-like_jellyroll"/>
</dbReference>
<evidence type="ECO:0000256" key="4">
    <source>
        <dbReference type="ARBA" id="ARBA00022763"/>
    </source>
</evidence>
<dbReference type="InterPro" id="IPR036964">
    <property type="entry name" value="RASGEF_cat_dom_sf"/>
</dbReference>
<dbReference type="EMBL" id="KL363271">
    <property type="protein sequence ID" value="KFD49438.1"/>
    <property type="molecule type" value="Genomic_DNA"/>
</dbReference>
<evidence type="ECO:0000259" key="16">
    <source>
        <dbReference type="PROSITE" id="PS50212"/>
    </source>
</evidence>
<evidence type="ECO:0000256" key="10">
    <source>
        <dbReference type="RuleBase" id="RU364024"/>
    </source>
</evidence>
<dbReference type="InterPro" id="IPR000159">
    <property type="entry name" value="RA_dom"/>
</dbReference>
<evidence type="ECO:0000259" key="12">
    <source>
        <dbReference type="PROSITE" id="PS50009"/>
    </source>
</evidence>
<feature type="domain" description="Ras-GEF" evidence="12">
    <location>
        <begin position="1468"/>
        <end position="1696"/>
    </location>
</feature>
<dbReference type="SMART" id="SM00229">
    <property type="entry name" value="RasGEFN"/>
    <property type="match status" value="1"/>
</dbReference>
<feature type="compositionally biased region" description="Low complexity" evidence="11">
    <location>
        <begin position="1935"/>
        <end position="1945"/>
    </location>
</feature>
<dbReference type="Gene3D" id="2.30.42.10">
    <property type="match status" value="1"/>
</dbReference>
<sequence length="2023" mass="225915">MSTTSSHSVQFLEFLKHLPKAVHSKLFESPTACLALLRFVSPLAQQLCIRLVLVGRAVPSSLIHQWCLPSQREALERTLETLHQLHILEEISSSHATRAAGVVVSLSRQFAQNLKQAMFSGQSTALKKAEVEEKHRKSPEELKTYAMERWESVLNYMALPSGASEKSVSMETRQTLNECGLIRSTGGTCELTSDGFQFLLMSVERQIWTYLLHYISVIDKKGVPVHSALMIILYACVCGVNSPYCTDAFTEADLNFVQHLREVGLVYLRKRKSGWFYYTPLLARITGCSNADDSVNKKPGFLVVETNFRVYCYTDSILDLAIVSTFCELLYRFPNLIVAILTRESVRHAFKVNISAEQIIQYLNTNAHRNMLKKRPVIPATITDQLKLWELEHDRFTFQSGVLYSGFLSDSDYAAVRNYAKVPAAVALSHVLSLIPTFFSGDWRSLMVQRRQSTIDRHRRRTRADQAILEAPKATGIICKLVYINLILWVLWEICRFVIADVGALHVEQLFSCLSGRFLKGLFIQMENPLGSVDSSLLRALTKPTGARTAEDVEAIYAFCRRLEELGRFGDQWLKSLCAKARLEIRHAGELLFRCGQVNTCCCYVLLSGSIFINGRIYLPLDSFGELSSANGCHKFDCIVLEPSAMIAIDCGGVPRLSSISGTTNRDIPKSLLEQEDDNLDVVVTSERLNVGQLAVPHPSTSFSASFRRACCINDGAAMDDNVRNVAPGSGGDLLSPSSSGRCCSATMPRRSNSVRTPFGQSTACCAYSIGGEDILSIKELSTASDCDDDLAGLPEVSVDSDDEDESYPCAELFTELRDLVRECLEKEPSERSEDDVAVLLDFMQHMPAFANLPSYVKCELCRRMVFAVVDKAATIVMKHGEQLDSWSVIINGEVEVIMPDGSRCEYRLGDCFGVEPTSEAQYHCGEMRTLVDDCQFVLVAQEDYVQIMSRLSESYLRQMDARTGHVVCEKERRVLDDREGYVLTKATPSKLIEALIEDRDSHYVDSHYVEDMLLMYRTFIDDAAVMLEKILSWFADGAFKEKVARLVLLWVNNHFNDFESSPKMMSLLEKFEGSLEDEAMYNHQQLLNIACSVKSRSRLVTYARSNRDEVLHFSILGGSDRHCCGIYIAKVDCNSAAERVGLKRGDQILEVNGNNFRRVNRQRALEILRSSTHLSMTVKNNLLGFKEMLSCEQCNSSNSYSTQGGGAKARPLLPTGSASTIRPKSPCGRDYVDSRACHRQHKLSLHGDVRQTLLTKSSTGETIGIAKEGSRLSKLIKRLRQGSSASTLLSWDEDRVDHSARPIKSAVPSFQHGSPMLCRLKHSRSNPDLVASLRQPSFGQISQYYQPIRPQHPEHILKIYRGDQSFKYLSVYKETTSQNVVQLALQEFGMSDPASSSLQWSLCEVTVTADGLIKQRRLPEEMQNLAERISLNSRYYLKNNNCSVPLVTDDQANELLKESETVLMQLHASTLAAQLTLQDFAVFASIEPTEYVDNLFKLDSRYGWPKLDQFEQLVNRETWWVATEVCKERSLLRRAKIVKKFIKIAKQCRDFKNFNSMFAIVCGLEKPCVRRLHNTWDKVSSKYRKVLEDLQLLMDPSRNMSKYRQHLTEAALEPPSIPLLPVLKKDLTFIHECNPTWCDDGLVNFEKLRMIAKEIRFVVKLASAPYELSTMFQLSGNHGQLNDALLHMNTFEGGSAVATMKRQMQQRAPLPRKKLYEQALMVRRVKAYLNHFQVIDDESTLDRLSLEVEPMANGGATSVPFGNMAAASKRSQASPSFSSGSSVSISSIEYGRRCTGPKFGMESPQAVQKLLSLVDHSRVRPLPPGRVSVAAGGVGSPPVSPPCPPRRPNKLHNVAINVCQMRGAQSKTCSLQVANDMVSARMHSSVSTASSTDSVISQQSSDQLPTRNIPHAISCDSTDSGHASLDTASVTVTVASSSLSSPPSQRQSYPPRPTNTGTKGMSPSFDHYLSTSNSAESTALLHRPSTQLTSSYVAKSRPLSANDKRIEDPEELCYGANQVSRV</sequence>
<evidence type="ECO:0000313" key="18">
    <source>
        <dbReference type="Proteomes" id="UP000030764"/>
    </source>
</evidence>
<dbReference type="SMART" id="SM00314">
    <property type="entry name" value="RA"/>
    <property type="match status" value="1"/>
</dbReference>
<dbReference type="InterPro" id="IPR000651">
    <property type="entry name" value="Ras-like_Gua-exchang_fac_N"/>
</dbReference>
<dbReference type="InterPro" id="IPR000595">
    <property type="entry name" value="cNMP-bd_dom"/>
</dbReference>
<evidence type="ECO:0000259" key="15">
    <source>
        <dbReference type="PROSITE" id="PS50200"/>
    </source>
</evidence>
<dbReference type="InterPro" id="IPR001895">
    <property type="entry name" value="RASGEF_cat_dom"/>
</dbReference>
<name>A0A085LWU2_9BILA</name>
<evidence type="ECO:0000256" key="2">
    <source>
        <dbReference type="ARBA" id="ARBA00007132"/>
    </source>
</evidence>
<evidence type="ECO:0000256" key="5">
    <source>
        <dbReference type="ARBA" id="ARBA00023015"/>
    </source>
</evidence>
<dbReference type="CDD" id="cd00038">
    <property type="entry name" value="CAP_ED"/>
    <property type="match status" value="1"/>
</dbReference>
<feature type="domain" description="PDZ" evidence="14">
    <location>
        <begin position="1100"/>
        <end position="1172"/>
    </location>
</feature>
<dbReference type="GO" id="GO:0001671">
    <property type="term" value="F:ATPase activator activity"/>
    <property type="evidence" value="ECO:0007669"/>
    <property type="project" value="InterPro"/>
</dbReference>
<comment type="function">
    <text evidence="10">Component of the general transcription and DNA repair factor IIH (TFIIH) core complex which is involved in general and transcription-coupled nucleotide excision repair (NER) of damaged DNA.</text>
</comment>
<dbReference type="Pfam" id="PF00618">
    <property type="entry name" value="RasGEF_N"/>
    <property type="match status" value="1"/>
</dbReference>
<dbReference type="NCBIfam" id="TIGR00625">
    <property type="entry name" value="tfb2"/>
    <property type="match status" value="1"/>
</dbReference>
<evidence type="ECO:0000313" key="17">
    <source>
        <dbReference type="EMBL" id="KFD49438.1"/>
    </source>
</evidence>
<dbReference type="GO" id="GO:0000439">
    <property type="term" value="C:transcription factor TFIIH core complex"/>
    <property type="evidence" value="ECO:0007669"/>
    <property type="project" value="InterPro"/>
</dbReference>
<evidence type="ECO:0000256" key="6">
    <source>
        <dbReference type="ARBA" id="ARBA00023163"/>
    </source>
</evidence>
<comment type="subcellular location">
    <subcellularLocation>
        <location evidence="1 10">Nucleus</location>
    </subcellularLocation>
</comment>
<dbReference type="SUPFAM" id="SSF50156">
    <property type="entry name" value="PDZ domain-like"/>
    <property type="match status" value="1"/>
</dbReference>
<dbReference type="PROSITE" id="PS50212">
    <property type="entry name" value="RASGEF_NTER"/>
    <property type="match status" value="1"/>
</dbReference>
<dbReference type="PANTHER" id="PTHR13152:SF0">
    <property type="entry name" value="GENERAL TRANSCRIPTION FACTOR IIH SUBUNIT 4"/>
    <property type="match status" value="1"/>
</dbReference>
<dbReference type="GO" id="GO:0006289">
    <property type="term" value="P:nucleotide-excision repair"/>
    <property type="evidence" value="ECO:0007669"/>
    <property type="project" value="InterPro"/>
</dbReference>
<dbReference type="Gene3D" id="1.10.840.10">
    <property type="entry name" value="Ras guanine-nucleotide exchange factors catalytic domain"/>
    <property type="match status" value="1"/>
</dbReference>
<evidence type="ECO:0000259" key="13">
    <source>
        <dbReference type="PROSITE" id="PS50042"/>
    </source>
</evidence>
<dbReference type="CDD" id="cd06755">
    <property type="entry name" value="PDZ_RapGEF2_RapGEF6-like"/>
    <property type="match status" value="1"/>
</dbReference>